<comment type="caution">
    <text evidence="2">The sequence shown here is derived from an EMBL/GenBank/DDBJ whole genome shotgun (WGS) entry which is preliminary data.</text>
</comment>
<dbReference type="Pfam" id="PF00078">
    <property type="entry name" value="RVT_1"/>
    <property type="match status" value="1"/>
</dbReference>
<dbReference type="InterPro" id="IPR000477">
    <property type="entry name" value="RT_dom"/>
</dbReference>
<accession>A0ABQ8TEN9</accession>
<dbReference type="Proteomes" id="UP001148838">
    <property type="component" value="Unassembled WGS sequence"/>
</dbReference>
<dbReference type="PANTHER" id="PTHR47027">
    <property type="entry name" value="REVERSE TRANSCRIPTASE DOMAIN-CONTAINING PROTEIN"/>
    <property type="match status" value="1"/>
</dbReference>
<dbReference type="Gene3D" id="3.30.70.270">
    <property type="match status" value="1"/>
</dbReference>
<dbReference type="InterPro" id="IPR043502">
    <property type="entry name" value="DNA/RNA_pol_sf"/>
</dbReference>
<dbReference type="InterPro" id="IPR043128">
    <property type="entry name" value="Rev_trsase/Diguanyl_cyclase"/>
</dbReference>
<reference evidence="2 3" key="1">
    <citation type="journal article" date="2022" name="Allergy">
        <title>Genome assembly and annotation of Periplaneta americana reveal a comprehensive cockroach allergen profile.</title>
        <authorList>
            <person name="Wang L."/>
            <person name="Xiong Q."/>
            <person name="Saelim N."/>
            <person name="Wang L."/>
            <person name="Nong W."/>
            <person name="Wan A.T."/>
            <person name="Shi M."/>
            <person name="Liu X."/>
            <person name="Cao Q."/>
            <person name="Hui J.H.L."/>
            <person name="Sookrung N."/>
            <person name="Leung T.F."/>
            <person name="Tungtrongchitr A."/>
            <person name="Tsui S.K.W."/>
        </authorList>
    </citation>
    <scope>NUCLEOTIDE SEQUENCE [LARGE SCALE GENOMIC DNA]</scope>
    <source>
        <strain evidence="2">PWHHKU_190912</strain>
    </source>
</reference>
<evidence type="ECO:0000313" key="3">
    <source>
        <dbReference type="Proteomes" id="UP001148838"/>
    </source>
</evidence>
<gene>
    <name evidence="2" type="ORF">ANN_06387</name>
</gene>
<protein>
    <recommendedName>
        <fullName evidence="1">Reverse transcriptase domain-containing protein</fullName>
    </recommendedName>
</protein>
<name>A0ABQ8TEN9_PERAM</name>
<keyword evidence="3" id="KW-1185">Reference proteome</keyword>
<feature type="domain" description="Reverse transcriptase" evidence="1">
    <location>
        <begin position="1"/>
        <end position="81"/>
    </location>
</feature>
<sequence>MYKSVQVVVYADDLDIMGRSKAKVEEILKDLEKTAGKIGLNINNSKTKWMIQSRNTLTSNQQIGSERFETTKDFKYLGPVIANDKKEWTDIQTGMTKGNQTYFALLAILKSGFVHKITKFRIYTTMIRTVLCYRCETWVMNNKIESALGAFERKIMRRIVGPVNENGQWRIRYNQEVMEQYRDMDVVTHINSEDCNHWIDLIGRGE</sequence>
<dbReference type="SUPFAM" id="SSF56672">
    <property type="entry name" value="DNA/RNA polymerases"/>
    <property type="match status" value="1"/>
</dbReference>
<dbReference type="PANTHER" id="PTHR47027:SF29">
    <property type="entry name" value="C2H2-TYPE DOMAIN-CONTAINING PROTEIN"/>
    <property type="match status" value="1"/>
</dbReference>
<dbReference type="PROSITE" id="PS50878">
    <property type="entry name" value="RT_POL"/>
    <property type="match status" value="1"/>
</dbReference>
<organism evidence="2 3">
    <name type="scientific">Periplaneta americana</name>
    <name type="common">American cockroach</name>
    <name type="synonym">Blatta americana</name>
    <dbReference type="NCBI Taxonomy" id="6978"/>
    <lineage>
        <taxon>Eukaryota</taxon>
        <taxon>Metazoa</taxon>
        <taxon>Ecdysozoa</taxon>
        <taxon>Arthropoda</taxon>
        <taxon>Hexapoda</taxon>
        <taxon>Insecta</taxon>
        <taxon>Pterygota</taxon>
        <taxon>Neoptera</taxon>
        <taxon>Polyneoptera</taxon>
        <taxon>Dictyoptera</taxon>
        <taxon>Blattodea</taxon>
        <taxon>Blattoidea</taxon>
        <taxon>Blattidae</taxon>
        <taxon>Blattinae</taxon>
        <taxon>Periplaneta</taxon>
    </lineage>
</organism>
<evidence type="ECO:0000313" key="2">
    <source>
        <dbReference type="EMBL" id="KAJ4444591.1"/>
    </source>
</evidence>
<evidence type="ECO:0000259" key="1">
    <source>
        <dbReference type="PROSITE" id="PS50878"/>
    </source>
</evidence>
<proteinExistence type="predicted"/>
<dbReference type="EMBL" id="JAJSOF020000011">
    <property type="protein sequence ID" value="KAJ4444591.1"/>
    <property type="molecule type" value="Genomic_DNA"/>
</dbReference>